<accession>A0A0G1CA30</accession>
<dbReference type="SMART" id="SM00839">
    <property type="entry name" value="ELFV_dehydrog"/>
    <property type="match status" value="1"/>
</dbReference>
<dbReference type="EMBL" id="LCFA01000010">
    <property type="protein sequence ID" value="KKS82407.1"/>
    <property type="molecule type" value="Genomic_DNA"/>
</dbReference>
<dbReference type="Gene3D" id="3.40.50.720">
    <property type="entry name" value="NAD(P)-binding Rossmann-like Domain"/>
    <property type="match status" value="1"/>
</dbReference>
<feature type="binding site" evidence="5">
    <location>
        <position position="242"/>
    </location>
    <ligand>
        <name>NAD(+)</name>
        <dbReference type="ChEBI" id="CHEBI:57540"/>
    </ligand>
</feature>
<dbReference type="InterPro" id="IPR006097">
    <property type="entry name" value="Glu/Leu/Phe/Val/Trp_DH_dimer"/>
</dbReference>
<dbReference type="GO" id="GO:0006538">
    <property type="term" value="P:L-glutamate catabolic process"/>
    <property type="evidence" value="ECO:0007669"/>
    <property type="project" value="TreeGrafter"/>
</dbReference>
<comment type="similarity">
    <text evidence="1 3 7">Belongs to the Glu/Leu/Phe/Val dehydrogenases family.</text>
</comment>
<feature type="binding site" evidence="5">
    <location>
        <position position="75"/>
    </location>
    <ligand>
        <name>substrate</name>
    </ligand>
</feature>
<feature type="binding site" evidence="5">
    <location>
        <position position="99"/>
    </location>
    <ligand>
        <name>substrate</name>
    </ligand>
</feature>
<dbReference type="InterPro" id="IPR036291">
    <property type="entry name" value="NAD(P)-bd_dom_sf"/>
</dbReference>
<comment type="caution">
    <text evidence="9">The sequence shown here is derived from an EMBL/GenBank/DDBJ whole genome shotgun (WGS) entry which is preliminary data.</text>
</comment>
<feature type="active site" description="Proton donor" evidence="4">
    <location>
        <position position="111"/>
    </location>
</feature>
<feature type="domain" description="Glutamate/phenylalanine/leucine/valine/L-tryptophan dehydrogenase C-terminal" evidence="8">
    <location>
        <begin position="194"/>
        <end position="443"/>
    </location>
</feature>
<evidence type="ECO:0000256" key="1">
    <source>
        <dbReference type="ARBA" id="ARBA00006382"/>
    </source>
</evidence>
<evidence type="ECO:0000256" key="6">
    <source>
        <dbReference type="PIRSR" id="PIRSR000185-3"/>
    </source>
</evidence>
<proteinExistence type="inferred from homology"/>
<dbReference type="PRINTS" id="PR00082">
    <property type="entry name" value="GLFDHDRGNASE"/>
</dbReference>
<evidence type="ECO:0000313" key="9">
    <source>
        <dbReference type="EMBL" id="KKS82407.1"/>
    </source>
</evidence>
<evidence type="ECO:0000256" key="5">
    <source>
        <dbReference type="PIRSR" id="PIRSR000185-2"/>
    </source>
</evidence>
<dbReference type="CDD" id="cd01076">
    <property type="entry name" value="NAD_bind_1_Glu_DH"/>
    <property type="match status" value="1"/>
</dbReference>
<evidence type="ECO:0000313" key="10">
    <source>
        <dbReference type="Proteomes" id="UP000034810"/>
    </source>
</evidence>
<dbReference type="GO" id="GO:0004352">
    <property type="term" value="F:glutamate dehydrogenase (NAD+) activity"/>
    <property type="evidence" value="ECO:0007669"/>
    <property type="project" value="TreeGrafter"/>
</dbReference>
<dbReference type="PANTHER" id="PTHR11606">
    <property type="entry name" value="GLUTAMATE DEHYDROGENASE"/>
    <property type="match status" value="1"/>
</dbReference>
<feature type="binding site" evidence="5">
    <location>
        <position position="201"/>
    </location>
    <ligand>
        <name>NAD(+)</name>
        <dbReference type="ChEBI" id="CHEBI:57540"/>
    </ligand>
</feature>
<gene>
    <name evidence="9" type="ORF">UV58_C0010G0027</name>
</gene>
<dbReference type="Gene3D" id="3.40.50.10860">
    <property type="entry name" value="Leucine Dehydrogenase, chain A, domain 1"/>
    <property type="match status" value="1"/>
</dbReference>
<dbReference type="InterPro" id="IPR033922">
    <property type="entry name" value="NAD_bind_Glu_DH"/>
</dbReference>
<evidence type="ECO:0000256" key="4">
    <source>
        <dbReference type="PIRSR" id="PIRSR000185-1"/>
    </source>
</evidence>
<dbReference type="InterPro" id="IPR046346">
    <property type="entry name" value="Aminoacid_DH-like_N_sf"/>
</dbReference>
<dbReference type="InterPro" id="IPR006095">
    <property type="entry name" value="Glu/Leu/Phe/Val/Trp_DH"/>
</dbReference>
<keyword evidence="5" id="KW-0547">Nucleotide-binding</keyword>
<feature type="binding site" evidence="5">
    <location>
        <position position="379"/>
    </location>
    <ligand>
        <name>substrate</name>
    </ligand>
</feature>
<sequence>MTINPFKNALHQLEEARKVIFSSDKKNVVLDEVMQALKSPQRGISVSVPLKRDDSSLDFFNGYRVQYNNFLGAYKGGIRFSPQADMDEVRALAFWMTIKCALAGLPWGGAKGGIEIDALKLSEKELESLSRNYIRLIADVIGPEKDIPAPDMNTNAKIMDWMVDEYLKINKNSSKPESYLKAAFTGKSIANGGSEGREEATGKGGVIVLQNFLEKISLKFPRAAGIASGDARLTAAVQGFGNVGFNTAKILHQTGFKVVAVSDIRGGIYFKEGLNPERVKECQLEKGTLAGCYCSGSVCQTTGGQVINNQEILEMDVDILVPAAIENIITQENASKIKAKVILEMANGPTAPEADPILKEKNILVIPDVLANSGGVTVSYFEWQQNLANERWTKEQVFEKLTQYMNSAATQVWQTAQDFNTSLRIAAFIIALKRISEAYQKQSLEK</sequence>
<dbReference type="InterPro" id="IPR014362">
    <property type="entry name" value="Glu_DH"/>
</dbReference>
<name>A0A0G1CA30_9BACT</name>
<dbReference type="Pfam" id="PF00208">
    <property type="entry name" value="ELFV_dehydrog"/>
    <property type="match status" value="1"/>
</dbReference>
<evidence type="ECO:0000259" key="8">
    <source>
        <dbReference type="SMART" id="SM00839"/>
    </source>
</evidence>
<evidence type="ECO:0000256" key="2">
    <source>
        <dbReference type="ARBA" id="ARBA00023002"/>
    </source>
</evidence>
<organism evidence="9 10">
    <name type="scientific">Candidatus Wolfebacteria bacterium GW2011_GWC1_43_10</name>
    <dbReference type="NCBI Taxonomy" id="1619011"/>
    <lineage>
        <taxon>Bacteria</taxon>
        <taxon>Candidatus Wolfeibacteriota</taxon>
    </lineage>
</organism>
<dbReference type="AlphaFoldDB" id="A0A0G1CA30"/>
<evidence type="ECO:0000256" key="3">
    <source>
        <dbReference type="PIRNR" id="PIRNR000185"/>
    </source>
</evidence>
<dbReference type="SUPFAM" id="SSF51735">
    <property type="entry name" value="NAD(P)-binding Rossmann-fold domains"/>
    <property type="match status" value="1"/>
</dbReference>
<reference evidence="9 10" key="1">
    <citation type="journal article" date="2015" name="Nature">
        <title>rRNA introns, odd ribosomes, and small enigmatic genomes across a large radiation of phyla.</title>
        <authorList>
            <person name="Brown C.T."/>
            <person name="Hug L.A."/>
            <person name="Thomas B.C."/>
            <person name="Sharon I."/>
            <person name="Castelle C.J."/>
            <person name="Singh A."/>
            <person name="Wilkins M.J."/>
            <person name="Williams K.H."/>
            <person name="Banfield J.F."/>
        </authorList>
    </citation>
    <scope>NUCLEOTIDE SEQUENCE [LARGE SCALE GENOMIC DNA]</scope>
</reference>
<dbReference type="Proteomes" id="UP000034810">
    <property type="component" value="Unassembled WGS sequence"/>
</dbReference>
<dbReference type="Pfam" id="PF02812">
    <property type="entry name" value="ELFV_dehydrog_N"/>
    <property type="match status" value="1"/>
</dbReference>
<feature type="site" description="Important for catalysis" evidence="6">
    <location>
        <position position="151"/>
    </location>
</feature>
<dbReference type="GO" id="GO:0000166">
    <property type="term" value="F:nucleotide binding"/>
    <property type="evidence" value="ECO:0007669"/>
    <property type="project" value="UniProtKB-KW"/>
</dbReference>
<evidence type="ECO:0000256" key="7">
    <source>
        <dbReference type="RuleBase" id="RU004417"/>
    </source>
</evidence>
<dbReference type="PIRSF" id="PIRSF000185">
    <property type="entry name" value="Glu_DH"/>
    <property type="match status" value="1"/>
</dbReference>
<keyword evidence="5" id="KW-0520">NAD</keyword>
<dbReference type="PANTHER" id="PTHR11606:SF13">
    <property type="entry name" value="GLUTAMATE DEHYDROGENASE 1, MITOCHONDRIAL"/>
    <property type="match status" value="1"/>
</dbReference>
<protein>
    <recommendedName>
        <fullName evidence="3">Glutamate dehydrogenase</fullName>
    </recommendedName>
</protein>
<dbReference type="PATRIC" id="fig|1619011.3.peg.437"/>
<dbReference type="SUPFAM" id="SSF53223">
    <property type="entry name" value="Aminoacid dehydrogenase-like, N-terminal domain"/>
    <property type="match status" value="1"/>
</dbReference>
<dbReference type="InterPro" id="IPR006096">
    <property type="entry name" value="Glu/Leu/Phe/Val/Trp_DH_C"/>
</dbReference>
<keyword evidence="2 3" id="KW-0560">Oxidoreductase</keyword>